<keyword evidence="6" id="KW-1185">Reference proteome</keyword>
<dbReference type="Pfam" id="PF18483">
    <property type="entry name" value="Lectin_L-type_dom"/>
    <property type="match status" value="1"/>
</dbReference>
<dbReference type="CDD" id="cd01951">
    <property type="entry name" value="lectin_L-type"/>
    <property type="match status" value="1"/>
</dbReference>
<evidence type="ECO:0000313" key="5">
    <source>
        <dbReference type="EMBL" id="ALS36453.1"/>
    </source>
</evidence>
<dbReference type="InterPro" id="IPR001611">
    <property type="entry name" value="Leu-rich_rpt"/>
</dbReference>
<dbReference type="FunFam" id="3.80.10.10:FF:000041">
    <property type="entry name" value="LRR receptor-like serine/threonine-protein kinase ERECTA"/>
    <property type="match status" value="1"/>
</dbReference>
<accession>A0A0U2LUW2</accession>
<evidence type="ECO:0000256" key="3">
    <source>
        <dbReference type="SAM" id="SignalP"/>
    </source>
</evidence>
<feature type="signal peptide" evidence="3">
    <location>
        <begin position="1"/>
        <end position="25"/>
    </location>
</feature>
<feature type="chain" id="PRO_5038740655" description="WxL domain-containing protein" evidence="3">
    <location>
        <begin position="26"/>
        <end position="958"/>
    </location>
</feature>
<dbReference type="Gene3D" id="2.60.120.200">
    <property type="match status" value="1"/>
</dbReference>
<keyword evidence="3" id="KW-0732">Signal</keyword>
<protein>
    <recommendedName>
        <fullName evidence="4">WxL domain-containing protein</fullName>
    </recommendedName>
</protein>
<proteinExistence type="predicted"/>
<dbReference type="InterPro" id="IPR053038">
    <property type="entry name" value="RLP_Defense"/>
</dbReference>
<gene>
    <name evidence="5" type="ORF">ATZ35_04530</name>
</gene>
<reference evidence="6" key="1">
    <citation type="submission" date="2015-12" db="EMBL/GenBank/DDBJ databases">
        <authorList>
            <person name="Lauer A."/>
            <person name="Humrighouse B."/>
            <person name="Loparev V."/>
            <person name="Shewmaker P.L."/>
            <person name="Whitney A.M."/>
            <person name="McLaughlin R.W."/>
        </authorList>
    </citation>
    <scope>NUCLEOTIDE SEQUENCE [LARGE SCALE GENOMIC DNA]</scope>
    <source>
        <strain evidence="6">LMG 26678</strain>
    </source>
</reference>
<dbReference type="SUPFAM" id="SSF52058">
    <property type="entry name" value="L domain-like"/>
    <property type="match status" value="1"/>
</dbReference>
<dbReference type="PROSITE" id="PS51450">
    <property type="entry name" value="LRR"/>
    <property type="match status" value="1"/>
</dbReference>
<dbReference type="Pfam" id="PF13731">
    <property type="entry name" value="WxL"/>
    <property type="match status" value="1"/>
</dbReference>
<dbReference type="InterPro" id="IPR027994">
    <property type="entry name" value="WxL_dom"/>
</dbReference>
<dbReference type="EMBL" id="CP013655">
    <property type="protein sequence ID" value="ALS36453.1"/>
    <property type="molecule type" value="Genomic_DNA"/>
</dbReference>
<keyword evidence="1" id="KW-0433">Leucine-rich repeat</keyword>
<dbReference type="InterPro" id="IPR013320">
    <property type="entry name" value="ConA-like_dom_sf"/>
</dbReference>
<dbReference type="PANTHER" id="PTHR48064:SF6">
    <property type="entry name" value="RECEPTOR-LIKE PROTEIN KINASE 2"/>
    <property type="match status" value="1"/>
</dbReference>
<feature type="domain" description="WxL" evidence="4">
    <location>
        <begin position="783"/>
        <end position="902"/>
    </location>
</feature>
<dbReference type="KEGG" id="erx:ATZ35_04530"/>
<sequence>MRFKKLLFNCLVLLGLASIIAVHKAALPIKAHTENLLQISKLANNLEPQGVPLDGIFQITKGSNSNIEGNTVVITKKRASQKGSIYSTEKNKLDLTKDFKSVMYLKIDGTADGIAFALHNEVGKTTSYLGEQGGGLGVYSGKFLRNSNGYYMNNPLKNSFVIEFDTYKNGDGYDSKVSASKDGDKGHVAYSFPGQQGNYIISTYYGGTITEQKHYGLQYPKDYGFSLGDNQWRRFTVDWKAFDKSNNGQIEYQLEGMPPVSATVPKSTFGVTSVYWGFAGSTGGLSEEAVVKFKSVPGLVNYEDALNVKYDEGNLVDSGSIVSGDSELLVSYSGTYKSGKQDMKNPAYEFTLNNNIEYIEDSFTINGQKVKPDYKNNVLSGKFSDLSDTNQSVEIKYKVKNLEAPEKYSVTIGSMINSDNYFQDEPTTISYEVQPTPFVMSADFDNQKWLINQINQQLSPLEIDKTLHQSALKAIKIIDTDAEGVFEGQHIPANIYWLTNLETLRLKNKKLINTIPVEIGKLTKLKELIINENNLTGGLPESLGDLTNLETLDLSNNQLSGSIPESMTKLTKLQLLNLSKNKFIEQLPNFSTGIKAINFEETQITYNSNVVPDFLTDNKNKTYNQTFVDQNDASRLYLEGNDELKIPATTTIIKPFDSSDVGYFNLKAVIGSTGNKQELYEGHSYSIYDDDADQLLYTGTAKKETTIEYSVGKNYRVVLDGAEDNPNNVFKISPIATTQLVVRYLDENKNPLADEYKETVNVGSTIKTSEIESVDTTLNLIINKNYLLPNRPENETLKIDAQEKNNVVTYNLVGTLAIVSIPETFEFGEQTHSLTRQKYRSKTTKPLVIADTRSDSNGWKLNAKITVPLTSKEKENGQTAILANAIKYKSNNDEILLTDENKEILKHKNNSPGNYNITEKKNWNKDSGDGFLLDIKAGQVSLLGKYHGEVTITIESVK</sequence>
<dbReference type="SUPFAM" id="SSF49899">
    <property type="entry name" value="Concanavalin A-like lectins/glucanases"/>
    <property type="match status" value="1"/>
</dbReference>
<dbReference type="RefSeq" id="WP_208929694.1">
    <property type="nucleotide sequence ID" value="NZ_CP013655.1"/>
</dbReference>
<evidence type="ECO:0000259" key="4">
    <source>
        <dbReference type="Pfam" id="PF13731"/>
    </source>
</evidence>
<evidence type="ECO:0000313" key="6">
    <source>
        <dbReference type="Proteomes" id="UP000067523"/>
    </source>
</evidence>
<evidence type="ECO:0000256" key="1">
    <source>
        <dbReference type="ARBA" id="ARBA00022614"/>
    </source>
</evidence>
<organism evidence="5 6">
    <name type="scientific">Enterococcus rotai</name>
    <dbReference type="NCBI Taxonomy" id="118060"/>
    <lineage>
        <taxon>Bacteria</taxon>
        <taxon>Bacillati</taxon>
        <taxon>Bacillota</taxon>
        <taxon>Bacilli</taxon>
        <taxon>Lactobacillales</taxon>
        <taxon>Enterococcaceae</taxon>
        <taxon>Enterococcus</taxon>
    </lineage>
</organism>
<dbReference type="AlphaFoldDB" id="A0A0U2LUW2"/>
<dbReference type="Gene3D" id="3.80.10.10">
    <property type="entry name" value="Ribonuclease Inhibitor"/>
    <property type="match status" value="1"/>
</dbReference>
<evidence type="ECO:0000256" key="2">
    <source>
        <dbReference type="ARBA" id="ARBA00022737"/>
    </source>
</evidence>
<dbReference type="PANTHER" id="PTHR48064">
    <property type="entry name" value="OS01G0750400 PROTEIN"/>
    <property type="match status" value="1"/>
</dbReference>
<dbReference type="InterPro" id="IPR056573">
    <property type="entry name" value="Lectin_L-type_dom"/>
</dbReference>
<dbReference type="Pfam" id="PF13855">
    <property type="entry name" value="LRR_8"/>
    <property type="match status" value="1"/>
</dbReference>
<keyword evidence="2" id="KW-0677">Repeat</keyword>
<dbReference type="STRING" id="118060.ATZ35_04530"/>
<name>A0A0U2LUW2_9ENTE</name>
<dbReference type="InterPro" id="IPR032675">
    <property type="entry name" value="LRR_dom_sf"/>
</dbReference>
<dbReference type="Proteomes" id="UP000067523">
    <property type="component" value="Chromosome"/>
</dbReference>
<dbReference type="PRINTS" id="PR00019">
    <property type="entry name" value="LEURICHRPT"/>
</dbReference>